<feature type="region of interest" description="Disordered" evidence="2">
    <location>
        <begin position="1076"/>
        <end position="1124"/>
    </location>
</feature>
<feature type="region of interest" description="Disordered" evidence="2">
    <location>
        <begin position="490"/>
        <end position="515"/>
    </location>
</feature>
<feature type="region of interest" description="Disordered" evidence="2">
    <location>
        <begin position="16"/>
        <end position="338"/>
    </location>
</feature>
<dbReference type="SMR" id="A0A086KGM2"/>
<protein>
    <submittedName>
        <fullName evidence="3">Uncharacterized protein</fullName>
    </submittedName>
</protein>
<feature type="compositionally biased region" description="Basic and acidic residues" evidence="2">
    <location>
        <begin position="272"/>
        <end position="281"/>
    </location>
</feature>
<feature type="region of interest" description="Disordered" evidence="2">
    <location>
        <begin position="1176"/>
        <end position="1201"/>
    </location>
</feature>
<feature type="region of interest" description="Disordered" evidence="2">
    <location>
        <begin position="959"/>
        <end position="1018"/>
    </location>
</feature>
<feature type="compositionally biased region" description="Basic and acidic residues" evidence="2">
    <location>
        <begin position="292"/>
        <end position="307"/>
    </location>
</feature>
<dbReference type="VEuPathDB" id="ToxoDB:TGDOM2_271090"/>
<organism evidence="3 4">
    <name type="scientific">Toxoplasma gondii GAB2-2007-GAL-DOM2</name>
    <dbReference type="NCBI Taxonomy" id="1130820"/>
    <lineage>
        <taxon>Eukaryota</taxon>
        <taxon>Sar</taxon>
        <taxon>Alveolata</taxon>
        <taxon>Apicomplexa</taxon>
        <taxon>Conoidasida</taxon>
        <taxon>Coccidia</taxon>
        <taxon>Eucoccidiorida</taxon>
        <taxon>Eimeriorina</taxon>
        <taxon>Sarcocystidae</taxon>
        <taxon>Toxoplasma</taxon>
    </lineage>
</organism>
<feature type="compositionally biased region" description="Basic and acidic residues" evidence="2">
    <location>
        <begin position="225"/>
        <end position="241"/>
    </location>
</feature>
<reference evidence="3 4" key="1">
    <citation type="submission" date="2014-02" db="EMBL/GenBank/DDBJ databases">
        <authorList>
            <person name="Sibley D."/>
            <person name="Venepally P."/>
            <person name="Karamycheva S."/>
            <person name="Hadjithomas M."/>
            <person name="Khan A."/>
            <person name="Brunk B."/>
            <person name="Roos D."/>
            <person name="Caler E."/>
            <person name="Lorenzi H."/>
        </authorList>
    </citation>
    <scope>NUCLEOTIDE SEQUENCE [LARGE SCALE GENOMIC DNA]</scope>
    <source>
        <strain evidence="3 4">GAB2-2007-GAL-DOM2</strain>
    </source>
</reference>
<accession>A0A086KGM2</accession>
<feature type="compositionally biased region" description="Basic and acidic residues" evidence="2">
    <location>
        <begin position="490"/>
        <end position="508"/>
    </location>
</feature>
<name>A0A086KGM2_TOXGO</name>
<evidence type="ECO:0000256" key="1">
    <source>
        <dbReference type="SAM" id="Coils"/>
    </source>
</evidence>
<dbReference type="AlphaFoldDB" id="A0A086KGM2"/>
<comment type="caution">
    <text evidence="3">The sequence shown here is derived from an EMBL/GenBank/DDBJ whole genome shotgun (WGS) entry which is preliminary data.</text>
</comment>
<evidence type="ECO:0000313" key="3">
    <source>
        <dbReference type="EMBL" id="KFG43540.1"/>
    </source>
</evidence>
<dbReference type="OrthoDB" id="333932at2759"/>
<feature type="compositionally biased region" description="Basic and acidic residues" evidence="2">
    <location>
        <begin position="1001"/>
        <end position="1010"/>
    </location>
</feature>
<proteinExistence type="predicted"/>
<evidence type="ECO:0000313" key="4">
    <source>
        <dbReference type="Proteomes" id="UP000028837"/>
    </source>
</evidence>
<gene>
    <name evidence="3" type="ORF">TGDOM2_271090</name>
</gene>
<feature type="compositionally biased region" description="Low complexity" evidence="2">
    <location>
        <begin position="85"/>
        <end position="95"/>
    </location>
</feature>
<feature type="region of interest" description="Disordered" evidence="2">
    <location>
        <begin position="724"/>
        <end position="762"/>
    </location>
</feature>
<dbReference type="EMBL" id="AHZU02000508">
    <property type="protein sequence ID" value="KFG43540.1"/>
    <property type="molecule type" value="Genomic_DNA"/>
</dbReference>
<sequence>MSRSLSSIAYSPYIPSVREGSITSQKSSHVAASQEPKVLDRNSASTANVKEHSRRPSRQSLPHCASGNDVSASHTEKSGSAYFPSGSSDRLQSSSDALLPPFSSVASLSGRVRPNPRPPAPDGAQLSPFETPLQSPVGSPRTAYARRWTSVPEQAKRDSGKGDAPGWREAGAEEGGANTLPRDRGHSLFFSRVSGHTPGAPTARSERSEGGRRPASSRSLGGSGEGDRAARREEGRDRNRMNETLLSAHAARIKENLRRGSRDAETGDLESSTERKWKPTEALESDSVGSDLRQESLKHLDRRRDSAADCGGGVSHRTRKDSASPGTSRQGFAVGDHLPPSASARLYSALLESDVEFWERKSRHLKELLDQKDSLLQQARAELGKNAGRQSNEFRELVSLKEALERRREELVVRDARVRELERENEELLERLEASRRAAASREEDFKRLERRSEDEFRQSAETRFRLQKECDAFQTELTRLRTAYADLERREGRTEEREKERDRESLRLETTLQSTRSDLEAATARLSETHEQLQASRQYICYLERLIRDLRFFVVYHLELEKPQETSTAAAPSLPSGPVPLALECPDRSCETQEKREDGKVSRALEGRLPDSQKATKKQMGIAHKLTACASPPCNGAGELQGLSLALQRPEELTSHLVCTALLPGAASTWGEKHAVTSMKAGPWKNANSVLQRRVADLKSQDKRDEATVSPSESTALVAKQVEREEGGACSPLDRVSASGQRLRDRDSERASAPGISRLPQASGEDSLALYRNLKLPELTKRRLELEHLELRLEAERQAVDAALRVAVREVPTFGDESALPTLAEVLQEDVSDPRFGEAKRHNEELTSRLRTVGPPHMHRFEEDSFPVSVRSSKADSDDVWREPRSRERGGSGTSPQSLKEREENKVFFEGVGGLDSLEVSDERATRIDETPWKREAENTDPALAYLDHLIACAQQDIKGSRGEKPTSHSSRRTAGLLRRRLPFHASSPLNDIEGSSSESDLHAREEGSSRFAGGLSPLGRPSSLRFFGDSSDAEDALPSAVTSPLFPQGNRYAFQRENNNLKFRGVGVPPLSVQSKARTRAERRSLLGVSAPQSSAESLPLRKRPWTPSRGRGVSPETDSEVDAHLRESEFAAGLAPRSACREVSFPETLNSSIIHGDGDPSTFRPQAQRCLLSPRAPWARGGRAGSASGAFGTRRDREKDLCSPARQMAPCGPPAVVKRNGEAVLNAPGAAARLAEELGSLLTVGKAKHSDRAVGSRDGTPIRPRWKVA</sequence>
<feature type="compositionally biased region" description="Basic and acidic residues" evidence="2">
    <location>
        <begin position="839"/>
        <end position="849"/>
    </location>
</feature>
<feature type="region of interest" description="Disordered" evidence="2">
    <location>
        <begin position="839"/>
        <end position="906"/>
    </location>
</feature>
<feature type="compositionally biased region" description="Basic and acidic residues" evidence="2">
    <location>
        <begin position="874"/>
        <end position="891"/>
    </location>
</feature>
<evidence type="ECO:0000256" key="2">
    <source>
        <dbReference type="SAM" id="MobiDB-lite"/>
    </source>
</evidence>
<feature type="coiled-coil region" evidence="1">
    <location>
        <begin position="780"/>
        <end position="807"/>
    </location>
</feature>
<dbReference type="Proteomes" id="UP000028837">
    <property type="component" value="Unassembled WGS sequence"/>
</dbReference>
<feature type="compositionally biased region" description="Polar residues" evidence="2">
    <location>
        <begin position="989"/>
        <end position="1000"/>
    </location>
</feature>
<keyword evidence="1" id="KW-0175">Coiled coil</keyword>
<feature type="region of interest" description="Disordered" evidence="2">
    <location>
        <begin position="1249"/>
        <end position="1272"/>
    </location>
</feature>
<feature type="compositionally biased region" description="Basic and acidic residues" evidence="2">
    <location>
        <begin position="252"/>
        <end position="265"/>
    </location>
</feature>
<feature type="compositionally biased region" description="Low complexity" evidence="2">
    <location>
        <begin position="1176"/>
        <end position="1195"/>
    </location>
</feature>
<feature type="compositionally biased region" description="Polar residues" evidence="2">
    <location>
        <begin position="21"/>
        <end position="31"/>
    </location>
</feature>